<organism evidence="13">
    <name type="scientific">Candidatus Thiocaldithrix dubininis</name>
    <dbReference type="NCBI Taxonomy" id="3080823"/>
    <lineage>
        <taxon>Bacteria</taxon>
        <taxon>Pseudomonadati</taxon>
        <taxon>Pseudomonadota</taxon>
        <taxon>Gammaproteobacteria</taxon>
        <taxon>Thiotrichales</taxon>
        <taxon>Thiotrichaceae</taxon>
        <taxon>Candidatus Thiocaldithrix</taxon>
    </lineage>
</organism>
<proteinExistence type="inferred from homology"/>
<evidence type="ECO:0000259" key="12">
    <source>
        <dbReference type="Pfam" id="PF22640"/>
    </source>
</evidence>
<dbReference type="GO" id="GO:0009298">
    <property type="term" value="P:GDP-mannose biosynthetic process"/>
    <property type="evidence" value="ECO:0007669"/>
    <property type="project" value="TreeGrafter"/>
</dbReference>
<dbReference type="Gene3D" id="3.90.550.10">
    <property type="entry name" value="Spore Coat Polysaccharide Biosynthesis Protein SpsA, Chain A"/>
    <property type="match status" value="1"/>
</dbReference>
<dbReference type="FunFam" id="3.90.550.10:FF:000046">
    <property type="entry name" value="Mannose-1-phosphate guanylyltransferase (GDP)"/>
    <property type="match status" value="1"/>
</dbReference>
<dbReference type="Pfam" id="PF01370">
    <property type="entry name" value="Epimerase"/>
    <property type="match status" value="1"/>
</dbReference>
<dbReference type="InterPro" id="IPR005835">
    <property type="entry name" value="NTP_transferase_dom"/>
</dbReference>
<keyword evidence="4 13" id="KW-0808">Transferase</keyword>
<dbReference type="InterPro" id="IPR054566">
    <property type="entry name" value="ManC/GMP-like_b-helix"/>
</dbReference>
<comment type="catalytic activity">
    <reaction evidence="8">
        <text>alpha-D-mannose 1-phosphate + GTP + H(+) = GDP-alpha-D-mannose + diphosphate</text>
        <dbReference type="Rhea" id="RHEA:15229"/>
        <dbReference type="ChEBI" id="CHEBI:15378"/>
        <dbReference type="ChEBI" id="CHEBI:33019"/>
        <dbReference type="ChEBI" id="CHEBI:37565"/>
        <dbReference type="ChEBI" id="CHEBI:57527"/>
        <dbReference type="ChEBI" id="CHEBI:58409"/>
        <dbReference type="EC" id="2.7.7.13"/>
    </reaction>
</comment>
<keyword evidence="13" id="KW-0413">Isomerase</keyword>
<dbReference type="KEGG" id="tdu:QJT80_04155"/>
<evidence type="ECO:0000256" key="9">
    <source>
        <dbReference type="RuleBase" id="RU004190"/>
    </source>
</evidence>
<keyword evidence="5 13" id="KW-0548">Nucleotidyltransferase</keyword>
<reference evidence="13" key="2">
    <citation type="submission" date="2023-04" db="EMBL/GenBank/DDBJ databases">
        <authorList>
            <person name="Beletskiy A.V."/>
            <person name="Mardanov A.V."/>
            <person name="Ravin N.V."/>
        </authorList>
    </citation>
    <scope>NUCLEOTIDE SEQUENCE</scope>
    <source>
        <strain evidence="13">GKL-01</strain>
    </source>
</reference>
<dbReference type="Pfam" id="PF22640">
    <property type="entry name" value="ManC_GMP_beta-helix"/>
    <property type="match status" value="1"/>
</dbReference>
<dbReference type="InterPro" id="IPR049577">
    <property type="entry name" value="GMPP_N"/>
</dbReference>
<dbReference type="CDD" id="cd02509">
    <property type="entry name" value="GDP-M1P_Guanylyltransferase"/>
    <property type="match status" value="1"/>
</dbReference>
<dbReference type="SUPFAM" id="SSF53448">
    <property type="entry name" value="Nucleotide-diphospho-sugar transferases"/>
    <property type="match status" value="1"/>
</dbReference>
<accession>A0AA95H7H4</accession>
<keyword evidence="7" id="KW-0342">GTP-binding</keyword>
<evidence type="ECO:0000256" key="8">
    <source>
        <dbReference type="ARBA" id="ARBA00047343"/>
    </source>
</evidence>
<dbReference type="SUPFAM" id="SSF51735">
    <property type="entry name" value="NAD(P)-binding Rossmann-fold domains"/>
    <property type="match status" value="1"/>
</dbReference>
<dbReference type="GO" id="GO:0016853">
    <property type="term" value="F:isomerase activity"/>
    <property type="evidence" value="ECO:0007669"/>
    <property type="project" value="UniProtKB-KW"/>
</dbReference>
<evidence type="ECO:0000259" key="10">
    <source>
        <dbReference type="Pfam" id="PF00483"/>
    </source>
</evidence>
<dbReference type="InterPro" id="IPR029044">
    <property type="entry name" value="Nucleotide-diphossugar_trans"/>
</dbReference>
<dbReference type="Proteomes" id="UP001300672">
    <property type="component" value="Chromosome"/>
</dbReference>
<evidence type="ECO:0000256" key="4">
    <source>
        <dbReference type="ARBA" id="ARBA00022679"/>
    </source>
</evidence>
<feature type="domain" description="NAD-dependent epimerase/dehydratase" evidence="11">
    <location>
        <begin position="347"/>
        <end position="439"/>
    </location>
</feature>
<evidence type="ECO:0000259" key="11">
    <source>
        <dbReference type="Pfam" id="PF01370"/>
    </source>
</evidence>
<keyword evidence="6" id="KW-0547">Nucleotide-binding</keyword>
<feature type="domain" description="Nucleotidyl transferase" evidence="10">
    <location>
        <begin position="6"/>
        <end position="282"/>
    </location>
</feature>
<evidence type="ECO:0000256" key="5">
    <source>
        <dbReference type="ARBA" id="ARBA00022695"/>
    </source>
</evidence>
<reference evidence="13" key="1">
    <citation type="journal article" date="2023" name="Int. J. Mol. Sci.">
        <title>Metagenomics Revealed a New Genus 'Candidatus Thiocaldithrix dubininis' gen. nov., sp. nov. and a New Species 'Candidatus Thiothrix putei' sp. nov. in the Family Thiotrichaceae, Some Members of Which Have Traits of Both Na+- and H+-Motive Energetics.</title>
        <authorList>
            <person name="Ravin N.V."/>
            <person name="Muntyan M.S."/>
            <person name="Smolyakov D.D."/>
            <person name="Rudenko T.S."/>
            <person name="Beletsky A.V."/>
            <person name="Mardanov A.V."/>
            <person name="Grabovich M.Y."/>
        </authorList>
    </citation>
    <scope>NUCLEOTIDE SEQUENCE</scope>
    <source>
        <strain evidence="13">GKL-01</strain>
    </source>
</reference>
<evidence type="ECO:0000256" key="1">
    <source>
        <dbReference type="ARBA" id="ARBA00004823"/>
    </source>
</evidence>
<evidence type="ECO:0000256" key="7">
    <source>
        <dbReference type="ARBA" id="ARBA00023134"/>
    </source>
</evidence>
<dbReference type="Gene3D" id="3.40.50.720">
    <property type="entry name" value="NAD(P)-binding Rossmann-like Domain"/>
    <property type="match status" value="1"/>
</dbReference>
<dbReference type="PANTHER" id="PTHR46390:SF1">
    <property type="entry name" value="MANNOSE-1-PHOSPHATE GUANYLYLTRANSFERASE"/>
    <property type="match status" value="1"/>
</dbReference>
<evidence type="ECO:0000256" key="3">
    <source>
        <dbReference type="ARBA" id="ARBA00012387"/>
    </source>
</evidence>
<name>A0AA95H7H4_9GAMM</name>
<evidence type="ECO:0000256" key="6">
    <source>
        <dbReference type="ARBA" id="ARBA00022741"/>
    </source>
</evidence>
<dbReference type="GO" id="GO:0000271">
    <property type="term" value="P:polysaccharide biosynthetic process"/>
    <property type="evidence" value="ECO:0007669"/>
    <property type="project" value="InterPro"/>
</dbReference>
<dbReference type="GO" id="GO:0005525">
    <property type="term" value="F:GTP binding"/>
    <property type="evidence" value="ECO:0007669"/>
    <property type="project" value="UniProtKB-KW"/>
</dbReference>
<dbReference type="InterPro" id="IPR006375">
    <property type="entry name" value="Man1P_GuaTrfase/Man6P_Isoase"/>
</dbReference>
<dbReference type="Pfam" id="PF00483">
    <property type="entry name" value="NTP_transferase"/>
    <property type="match status" value="1"/>
</dbReference>
<dbReference type="SUPFAM" id="SSF159283">
    <property type="entry name" value="Guanosine diphospho-D-mannose pyrophosphorylase/mannose-6-phosphate isomerase linker domain"/>
    <property type="match status" value="1"/>
</dbReference>
<dbReference type="Gene3D" id="3.90.25.10">
    <property type="entry name" value="UDP-galactose 4-epimerase, domain 1"/>
    <property type="match status" value="1"/>
</dbReference>
<gene>
    <name evidence="13" type="ORF">QJT80_04155</name>
</gene>
<dbReference type="AlphaFoldDB" id="A0AA95H7H4"/>
<feature type="domain" description="MannoseP isomerase/GMP-like beta-helix" evidence="12">
    <location>
        <begin position="292"/>
        <end position="345"/>
    </location>
</feature>
<comment type="pathway">
    <text evidence="1">Nucleotide-sugar biosynthesis; GDP-alpha-D-mannose biosynthesis; GDP-alpha-D-mannose from alpha-D-mannose 1-phosphate (GTP route): step 1/1.</text>
</comment>
<protein>
    <recommendedName>
        <fullName evidence="3">mannose-1-phosphate guanylyltransferase</fullName>
        <ecNumber evidence="3">2.7.7.13</ecNumber>
    </recommendedName>
</protein>
<evidence type="ECO:0000256" key="2">
    <source>
        <dbReference type="ARBA" id="ARBA00006115"/>
    </source>
</evidence>
<comment type="similarity">
    <text evidence="2 9">Belongs to the mannose-6-phosphate isomerase type 2 family.</text>
</comment>
<dbReference type="GO" id="GO:0004475">
    <property type="term" value="F:mannose-1-phosphate guanylyltransferase (GTP) activity"/>
    <property type="evidence" value="ECO:0007669"/>
    <property type="project" value="UniProtKB-EC"/>
</dbReference>
<dbReference type="InterPro" id="IPR001509">
    <property type="entry name" value="Epimerase_deHydtase"/>
</dbReference>
<evidence type="ECO:0000313" key="13">
    <source>
        <dbReference type="EMBL" id="WGZ91670.1"/>
    </source>
</evidence>
<sequence>MLTIIPVVLSGGSGTRLWPLSRKQRPKQFIPLFGEKSLFQMTLERLQDHAEISCPLIVCNEEHRFMVAEQLREINVKTQGIILEPIGRNTAPAITLAALYLKKQNLQKDTLLLVLPADHIIQNLTTFYQAINTAIPLAQQGNLVTFGIVPHSPETGYGYIQHDTQHHVRRFVEKPDLITAQSYLASGDYLWNSGMFMFDTKTYLEELDNYQSEILKFCGQSLEECELDKDFIRVNTAKFRQSPDISIDYAVMEKTDKAKVIPLDAGWNDVGAWSAVWEVGKANESGNVLRGDVLSYDSTNNLIYSEQRLVAVVGVHDLVVVDTKDATLVAHKDHVQQVKQIVDQLNVLCEAYNAQYGRQYVSVMPTNLYGSNDNYDLETSHVLPALLRKAHEAKLRGDKELVVWGTGTPRREFLYVDDLADACVFLMEQGYAGSLLNIGTGQDVTIRELAETIMDGGADCV</sequence>
<dbReference type="EC" id="2.7.7.13" evidence="3"/>
<dbReference type="InterPro" id="IPR051161">
    <property type="entry name" value="Mannose-6P_isomerase_type2"/>
</dbReference>
<dbReference type="PANTHER" id="PTHR46390">
    <property type="entry name" value="MANNOSE-1-PHOSPHATE GUANYLYLTRANSFERASE"/>
    <property type="match status" value="1"/>
</dbReference>
<dbReference type="NCBIfam" id="TIGR01479">
    <property type="entry name" value="GMP_PMI"/>
    <property type="match status" value="1"/>
</dbReference>
<dbReference type="InterPro" id="IPR036291">
    <property type="entry name" value="NAD(P)-bd_dom_sf"/>
</dbReference>
<dbReference type="EMBL" id="CP124755">
    <property type="protein sequence ID" value="WGZ91670.1"/>
    <property type="molecule type" value="Genomic_DNA"/>
</dbReference>